<feature type="compositionally biased region" description="Polar residues" evidence="8">
    <location>
        <begin position="547"/>
        <end position="556"/>
    </location>
</feature>
<dbReference type="Pfam" id="PF04937">
    <property type="entry name" value="DUF659"/>
    <property type="match status" value="1"/>
</dbReference>
<name>A0AA39SSL8_ACESA</name>
<comment type="subcellular location">
    <subcellularLocation>
        <location evidence="1">Nucleus</location>
    </subcellularLocation>
</comment>
<feature type="domain" description="BED-type" evidence="9">
    <location>
        <begin position="3"/>
        <end position="63"/>
    </location>
</feature>
<reference evidence="10" key="1">
    <citation type="journal article" date="2022" name="Plant J.">
        <title>Strategies of tolerance reflected in two North American maple genomes.</title>
        <authorList>
            <person name="McEvoy S.L."/>
            <person name="Sezen U.U."/>
            <person name="Trouern-Trend A."/>
            <person name="McMahon S.M."/>
            <person name="Schaberg P.G."/>
            <person name="Yang J."/>
            <person name="Wegrzyn J.L."/>
            <person name="Swenson N.G."/>
        </authorList>
    </citation>
    <scope>NUCLEOTIDE SEQUENCE</scope>
    <source>
        <strain evidence="10">NS2018</strain>
    </source>
</reference>
<dbReference type="GO" id="GO:0008270">
    <property type="term" value="F:zinc ion binding"/>
    <property type="evidence" value="ECO:0007669"/>
    <property type="project" value="UniProtKB-KW"/>
</dbReference>
<organism evidence="10 11">
    <name type="scientific">Acer saccharum</name>
    <name type="common">Sugar maple</name>
    <dbReference type="NCBI Taxonomy" id="4024"/>
    <lineage>
        <taxon>Eukaryota</taxon>
        <taxon>Viridiplantae</taxon>
        <taxon>Streptophyta</taxon>
        <taxon>Embryophyta</taxon>
        <taxon>Tracheophyta</taxon>
        <taxon>Spermatophyta</taxon>
        <taxon>Magnoliopsida</taxon>
        <taxon>eudicotyledons</taxon>
        <taxon>Gunneridae</taxon>
        <taxon>Pentapetalae</taxon>
        <taxon>rosids</taxon>
        <taxon>malvids</taxon>
        <taxon>Sapindales</taxon>
        <taxon>Sapindaceae</taxon>
        <taxon>Hippocastanoideae</taxon>
        <taxon>Acereae</taxon>
        <taxon>Acer</taxon>
    </lineage>
</organism>
<dbReference type="SUPFAM" id="SSF53098">
    <property type="entry name" value="Ribonuclease H-like"/>
    <property type="match status" value="1"/>
</dbReference>
<reference evidence="10" key="2">
    <citation type="submission" date="2023-06" db="EMBL/GenBank/DDBJ databases">
        <authorList>
            <person name="Swenson N.G."/>
            <person name="Wegrzyn J.L."/>
            <person name="Mcevoy S.L."/>
        </authorList>
    </citation>
    <scope>NUCLEOTIDE SEQUENCE</scope>
    <source>
        <strain evidence="10">NS2018</strain>
        <tissue evidence="10">Leaf</tissue>
    </source>
</reference>
<keyword evidence="11" id="KW-1185">Reference proteome</keyword>
<comment type="caution">
    <text evidence="10">The sequence shown here is derived from an EMBL/GenBank/DDBJ whole genome shotgun (WGS) entry which is preliminary data.</text>
</comment>
<evidence type="ECO:0000256" key="4">
    <source>
        <dbReference type="ARBA" id="ARBA00022833"/>
    </source>
</evidence>
<evidence type="ECO:0000256" key="7">
    <source>
        <dbReference type="PROSITE-ProRule" id="PRU00027"/>
    </source>
</evidence>
<dbReference type="InterPro" id="IPR007021">
    <property type="entry name" value="DUF659"/>
</dbReference>
<dbReference type="PANTHER" id="PTHR32166:SF74">
    <property type="entry name" value="OS05G0256350 PROTEIN"/>
    <property type="match status" value="1"/>
</dbReference>
<protein>
    <recommendedName>
        <fullName evidence="9">BED-type domain-containing protein</fullName>
    </recommendedName>
</protein>
<feature type="region of interest" description="Disordered" evidence="8">
    <location>
        <begin position="505"/>
        <end position="585"/>
    </location>
</feature>
<keyword evidence="3 7" id="KW-0863">Zinc-finger</keyword>
<accession>A0AA39SSL8</accession>
<feature type="compositionally biased region" description="Polar residues" evidence="8">
    <location>
        <begin position="505"/>
        <end position="521"/>
    </location>
</feature>
<proteinExistence type="predicted"/>
<evidence type="ECO:0000256" key="1">
    <source>
        <dbReference type="ARBA" id="ARBA00004123"/>
    </source>
</evidence>
<evidence type="ECO:0000256" key="5">
    <source>
        <dbReference type="ARBA" id="ARBA00023125"/>
    </source>
</evidence>
<dbReference type="AlphaFoldDB" id="A0AA39SSL8"/>
<dbReference type="Pfam" id="PF05699">
    <property type="entry name" value="Dimer_Tnp_hAT"/>
    <property type="match status" value="1"/>
</dbReference>
<dbReference type="PROSITE" id="PS50808">
    <property type="entry name" value="ZF_BED"/>
    <property type="match status" value="1"/>
</dbReference>
<evidence type="ECO:0000256" key="6">
    <source>
        <dbReference type="ARBA" id="ARBA00023242"/>
    </source>
</evidence>
<evidence type="ECO:0000256" key="2">
    <source>
        <dbReference type="ARBA" id="ARBA00022723"/>
    </source>
</evidence>
<evidence type="ECO:0000256" key="8">
    <source>
        <dbReference type="SAM" id="MobiDB-lite"/>
    </source>
</evidence>
<evidence type="ECO:0000259" key="9">
    <source>
        <dbReference type="PROSITE" id="PS50808"/>
    </source>
</evidence>
<dbReference type="PANTHER" id="PTHR32166">
    <property type="entry name" value="OSJNBA0013A04.12 PROTEIN"/>
    <property type="match status" value="1"/>
</dbReference>
<keyword evidence="4" id="KW-0862">Zinc</keyword>
<keyword evidence="2" id="KW-0479">Metal-binding</keyword>
<evidence type="ECO:0000313" key="11">
    <source>
        <dbReference type="Proteomes" id="UP001168877"/>
    </source>
</evidence>
<dbReference type="EMBL" id="JAUESC010000004">
    <property type="protein sequence ID" value="KAK0596375.1"/>
    <property type="molecule type" value="Genomic_DNA"/>
</dbReference>
<dbReference type="InterPro" id="IPR003656">
    <property type="entry name" value="Znf_BED"/>
</dbReference>
<evidence type="ECO:0000313" key="10">
    <source>
        <dbReference type="EMBL" id="KAK0596375.1"/>
    </source>
</evidence>
<evidence type="ECO:0000256" key="3">
    <source>
        <dbReference type="ARBA" id="ARBA00022771"/>
    </source>
</evidence>
<dbReference type="InterPro" id="IPR012337">
    <property type="entry name" value="RNaseH-like_sf"/>
</dbReference>
<gene>
    <name evidence="10" type="ORF">LWI29_015045</name>
</gene>
<dbReference type="GO" id="GO:0003677">
    <property type="term" value="F:DNA binding"/>
    <property type="evidence" value="ECO:0007669"/>
    <property type="project" value="UniProtKB-KW"/>
</dbReference>
<dbReference type="InterPro" id="IPR008906">
    <property type="entry name" value="HATC_C_dom"/>
</dbReference>
<keyword evidence="5" id="KW-0238">DNA-binding</keyword>
<keyword evidence="6" id="KW-0539">Nucleus</keyword>
<sequence length="585" mass="65903">MSSRKDPAWKYGVEVETDEQKGYKYIQCKFCDRVLKGGVFRMKEHLTGVQGNVVPCTKVTLEVREEIKTYILKNDSAKKRAQLMHEERIDNCVTLNSLSKKGSSSGSVTKRGIRGPMDRFVVNVENDMVEDLGGNDRGVKGLEKEARENTCLDIAKFFYENGLAFNVASSPSFVKMLRSAGSYGRGLKPPTAHELSTSLLSKVEGNTQAIVEEVKKTWSKTGVSIMSDGWKDIRGRQLINFLVNNPHGTVFLKSIDASDEWDGCSWAKKPEGREIKKIIFNDSFWGSMCYALKTTRPLVSVLRMTDSEQLPPMGFIYGAMDKAKEEIAANLGNEEGAYKEIWKIIDDKWEMQLHRHLHAAAYYLNPRFQYSDGLSTHIEVKRGLMVCMEKLIPDEEARVRANLQLNLFKNKDGFFGYGRAKNLIDNLSPADWWSAYGDEAPELQSFAVRVLSLTCSSSACERNWSTFNLHKFLKKKALKDDDDPLVSEDVPSDNEWMVDEDVVGGTSTDVDMSQPSGSQQVGEKRKKNTNKGLALQRVDEEGGWEDISNQYNSPGTSDDDDEGDYPFDPHFKPIDTNDSLWDGLD</sequence>
<dbReference type="GO" id="GO:0046983">
    <property type="term" value="F:protein dimerization activity"/>
    <property type="evidence" value="ECO:0007669"/>
    <property type="project" value="InterPro"/>
</dbReference>
<dbReference type="Proteomes" id="UP001168877">
    <property type="component" value="Unassembled WGS sequence"/>
</dbReference>
<dbReference type="GO" id="GO:0005634">
    <property type="term" value="C:nucleus"/>
    <property type="evidence" value="ECO:0007669"/>
    <property type="project" value="UniProtKB-SubCell"/>
</dbReference>